<evidence type="ECO:0000313" key="1">
    <source>
        <dbReference type="EMBL" id="ERK45512.1"/>
    </source>
</evidence>
<evidence type="ECO:0000313" key="2">
    <source>
        <dbReference type="Proteomes" id="UP000016658"/>
    </source>
</evidence>
<accession>U2R4C1</accession>
<comment type="caution">
    <text evidence="1">The sequence shown here is derived from an EMBL/GenBank/DDBJ whole genome shotgun (WGS) entry which is preliminary data.</text>
</comment>
<dbReference type="HOGENOM" id="CLU_2537566_0_0_9"/>
<dbReference type="AlphaFoldDB" id="U2R4C1"/>
<name>U2R4C1_9FIRM</name>
<dbReference type="EMBL" id="AWVI01000041">
    <property type="protein sequence ID" value="ERK45512.1"/>
    <property type="molecule type" value="Genomic_DNA"/>
</dbReference>
<gene>
    <name evidence="1" type="ORF">HMPREF0367_01007</name>
</gene>
<reference evidence="1 2" key="1">
    <citation type="submission" date="2013-06" db="EMBL/GenBank/DDBJ databases">
        <authorList>
            <person name="Weinstock G."/>
            <person name="Sodergren E."/>
            <person name="Lobos E.A."/>
            <person name="Fulton L."/>
            <person name="Fulton R."/>
            <person name="Courtney L."/>
            <person name="Fronick C."/>
            <person name="O'Laughlin M."/>
            <person name="Godfrey J."/>
            <person name="Wilson R.M."/>
            <person name="Miner T."/>
            <person name="Farmer C."/>
            <person name="Delehaunty K."/>
            <person name="Cordes M."/>
            <person name="Minx P."/>
            <person name="Tomlinson C."/>
            <person name="Chen J."/>
            <person name="Wollam A."/>
            <person name="Pepin K.H."/>
            <person name="Bhonagiri V."/>
            <person name="Zhang X."/>
            <person name="Warren W."/>
            <person name="Mitreva M."/>
            <person name="Mardis E.R."/>
            <person name="Wilson R.K."/>
        </authorList>
    </citation>
    <scope>NUCLEOTIDE SEQUENCE [LARGE SCALE GENOMIC DNA]</scope>
    <source>
        <strain evidence="1 2">ATCC 27803</strain>
    </source>
</reference>
<dbReference type="Proteomes" id="UP000016658">
    <property type="component" value="Unassembled WGS sequence"/>
</dbReference>
<protein>
    <submittedName>
        <fullName evidence="1">Uncharacterized protein</fullName>
    </submittedName>
</protein>
<organism evidence="1 2">
    <name type="scientific">Faecalitalea cylindroides ATCC 27803</name>
    <dbReference type="NCBI Taxonomy" id="649755"/>
    <lineage>
        <taxon>Bacteria</taxon>
        <taxon>Bacillati</taxon>
        <taxon>Bacillota</taxon>
        <taxon>Erysipelotrichia</taxon>
        <taxon>Erysipelotrichales</taxon>
        <taxon>Erysipelotrichaceae</taxon>
        <taxon>Faecalitalea</taxon>
    </lineage>
</organism>
<proteinExistence type="predicted"/>
<sequence>MLARYRFIRIRYDFEYIKNKFTEEYKNIKESEFEKLIPITSNMVTLELFYQKTVISIFYNYITETRSLFITRYGMYVEYDDGV</sequence>